<dbReference type="EMBL" id="VUMN01000054">
    <property type="protein sequence ID" value="MSS59819.1"/>
    <property type="molecule type" value="Genomic_DNA"/>
</dbReference>
<feature type="transmembrane region" description="Helical" evidence="1">
    <location>
        <begin position="50"/>
        <end position="73"/>
    </location>
</feature>
<keyword evidence="3" id="KW-1185">Reference proteome</keyword>
<dbReference type="Proteomes" id="UP000461880">
    <property type="component" value="Unassembled WGS sequence"/>
</dbReference>
<organism evidence="2 3">
    <name type="scientific">Stecheria intestinalis</name>
    <dbReference type="NCBI Taxonomy" id="2606630"/>
    <lineage>
        <taxon>Bacteria</taxon>
        <taxon>Bacillati</taxon>
        <taxon>Bacillota</taxon>
        <taxon>Erysipelotrichia</taxon>
        <taxon>Erysipelotrichales</taxon>
        <taxon>Erysipelotrichaceae</taxon>
        <taxon>Stecheria</taxon>
    </lineage>
</organism>
<keyword evidence="1" id="KW-0472">Membrane</keyword>
<proteinExistence type="predicted"/>
<feature type="transmembrane region" description="Helical" evidence="1">
    <location>
        <begin position="122"/>
        <end position="141"/>
    </location>
</feature>
<evidence type="ECO:0000313" key="2">
    <source>
        <dbReference type="EMBL" id="MSS59819.1"/>
    </source>
</evidence>
<feature type="transmembrane region" description="Helical" evidence="1">
    <location>
        <begin position="94"/>
        <end position="116"/>
    </location>
</feature>
<feature type="transmembrane region" description="Helical" evidence="1">
    <location>
        <begin position="148"/>
        <end position="169"/>
    </location>
</feature>
<evidence type="ECO:0000313" key="3">
    <source>
        <dbReference type="Proteomes" id="UP000461880"/>
    </source>
</evidence>
<name>A0A7X2NUJ7_9FIRM</name>
<comment type="caution">
    <text evidence="2">The sequence shown here is derived from an EMBL/GenBank/DDBJ whole genome shotgun (WGS) entry which is preliminary data.</text>
</comment>
<keyword evidence="1" id="KW-0812">Transmembrane</keyword>
<protein>
    <submittedName>
        <fullName evidence="2">Uncharacterized protein</fullName>
    </submittedName>
</protein>
<evidence type="ECO:0000256" key="1">
    <source>
        <dbReference type="SAM" id="Phobius"/>
    </source>
</evidence>
<dbReference type="AlphaFoldDB" id="A0A7X2NUJ7"/>
<dbReference type="RefSeq" id="WP_105304702.1">
    <property type="nucleotide sequence ID" value="NZ_VUMN01000054.1"/>
</dbReference>
<feature type="transmembrane region" description="Helical" evidence="1">
    <location>
        <begin position="17"/>
        <end position="38"/>
    </location>
</feature>
<gene>
    <name evidence="2" type="ORF">FYJ51_13040</name>
</gene>
<keyword evidence="1" id="KW-1133">Transmembrane helix</keyword>
<sequence>MAIECFRLLQRIRRVQILLGVSLLCVISVYLYAVYSWNSRDVFLTACGEYVIPLVMVPLYFIACMEANHILHLQSVQVRRDRSGRKNDQFLTELMILAEFGVLYLVLPIVIASFNGMMISDFLTDSLCVILFAGAIRYLLLRWVNCSTAAFLAFLFHIVLKVINDWVFLAGTPVLNTPLGLRIRWGVGIFGYLLFLMNRKWDYDEKRTEAD</sequence>
<feature type="transmembrane region" description="Helical" evidence="1">
    <location>
        <begin position="181"/>
        <end position="197"/>
    </location>
</feature>
<reference evidence="2 3" key="1">
    <citation type="submission" date="2019-08" db="EMBL/GenBank/DDBJ databases">
        <title>In-depth cultivation of the pig gut microbiome towards novel bacterial diversity and tailored functional studies.</title>
        <authorList>
            <person name="Wylensek D."/>
            <person name="Hitch T.C.A."/>
            <person name="Clavel T."/>
        </authorList>
    </citation>
    <scope>NUCLEOTIDE SEQUENCE [LARGE SCALE GENOMIC DNA]</scope>
    <source>
        <strain evidence="2 3">Oil+RF-744-GAM-WT-6</strain>
    </source>
</reference>
<accession>A0A7X2NUJ7</accession>